<keyword evidence="1" id="KW-0472">Membrane</keyword>
<accession>Q2ITS4</accession>
<dbReference type="AlphaFoldDB" id="Q2ITS4"/>
<dbReference type="OrthoDB" id="199424at2"/>
<keyword evidence="1" id="KW-1133">Transmembrane helix</keyword>
<name>Q2ITS4_RHOP2</name>
<dbReference type="KEGG" id="rpb:RPB_3691"/>
<keyword evidence="1" id="KW-0812">Transmembrane</keyword>
<evidence type="ECO:0008006" key="4">
    <source>
        <dbReference type="Google" id="ProtNLM"/>
    </source>
</evidence>
<reference evidence="2 3" key="1">
    <citation type="submission" date="2006-01" db="EMBL/GenBank/DDBJ databases">
        <title>Complete sequence of Rhodopseudomonas palustris HaA2.</title>
        <authorList>
            <consortium name="US DOE Joint Genome Institute"/>
            <person name="Copeland A."/>
            <person name="Lucas S."/>
            <person name="Lapidus A."/>
            <person name="Barry K."/>
            <person name="Detter J.C."/>
            <person name="Glavina T."/>
            <person name="Hammon N."/>
            <person name="Israni S."/>
            <person name="Pitluck S."/>
            <person name="Chain P."/>
            <person name="Malfatti S."/>
            <person name="Shin M."/>
            <person name="Vergez L."/>
            <person name="Schmutz J."/>
            <person name="Larimer F."/>
            <person name="Land M."/>
            <person name="Hauser L."/>
            <person name="Pelletier D.A."/>
            <person name="Kyrpides N."/>
            <person name="Anderson I."/>
            <person name="Oda Y."/>
            <person name="Harwood C.S."/>
            <person name="Richardson P."/>
        </authorList>
    </citation>
    <scope>NUCLEOTIDE SEQUENCE [LARGE SCALE GENOMIC DNA]</scope>
    <source>
        <strain evidence="2 3">HaA2</strain>
    </source>
</reference>
<evidence type="ECO:0000256" key="1">
    <source>
        <dbReference type="SAM" id="Phobius"/>
    </source>
</evidence>
<evidence type="ECO:0000313" key="2">
    <source>
        <dbReference type="EMBL" id="ABD08386.1"/>
    </source>
</evidence>
<dbReference type="RefSeq" id="WP_011442570.1">
    <property type="nucleotide sequence ID" value="NC_007778.1"/>
</dbReference>
<feature type="transmembrane region" description="Helical" evidence="1">
    <location>
        <begin position="78"/>
        <end position="98"/>
    </location>
</feature>
<sequence length="191" mass="20736">MASETTIPDAFRSTLFEAPLRRALDAALQPGERVLWQAQPDASAAMMMVRALWWIGVPWLALALVGLSRGWLGDWIGLPLLFGVALVLGPFVVLLHHLHTLYVVTDRRALILRAGLGRDGAVATDFGAMNQLEVLDIRGRRGHLSFASRASTASPDTDFTGRYGFRFLPDVAEARGALEAARAAAGPHGRR</sequence>
<dbReference type="HOGENOM" id="CLU_1420470_0_0_5"/>
<gene>
    <name evidence="2" type="ordered locus">RPB_3691</name>
</gene>
<evidence type="ECO:0000313" key="3">
    <source>
        <dbReference type="Proteomes" id="UP000008809"/>
    </source>
</evidence>
<organism evidence="2 3">
    <name type="scientific">Rhodopseudomonas palustris (strain HaA2)</name>
    <dbReference type="NCBI Taxonomy" id="316058"/>
    <lineage>
        <taxon>Bacteria</taxon>
        <taxon>Pseudomonadati</taxon>
        <taxon>Pseudomonadota</taxon>
        <taxon>Alphaproteobacteria</taxon>
        <taxon>Hyphomicrobiales</taxon>
        <taxon>Nitrobacteraceae</taxon>
        <taxon>Rhodopseudomonas</taxon>
    </lineage>
</organism>
<feature type="transmembrane region" description="Helical" evidence="1">
    <location>
        <begin position="51"/>
        <end position="72"/>
    </location>
</feature>
<protein>
    <recommendedName>
        <fullName evidence="4">DUF304 domain-containing protein</fullName>
    </recommendedName>
</protein>
<dbReference type="eggNOG" id="ENOG502ZY4G">
    <property type="taxonomic scope" value="Bacteria"/>
</dbReference>
<dbReference type="Proteomes" id="UP000008809">
    <property type="component" value="Chromosome"/>
</dbReference>
<dbReference type="EMBL" id="CP000250">
    <property type="protein sequence ID" value="ABD08386.1"/>
    <property type="molecule type" value="Genomic_DNA"/>
</dbReference>
<keyword evidence="3" id="KW-1185">Reference proteome</keyword>
<proteinExistence type="predicted"/>